<dbReference type="EMBL" id="GGEC01091042">
    <property type="protein sequence ID" value="MBX71526.1"/>
    <property type="molecule type" value="Transcribed_RNA"/>
</dbReference>
<organism evidence="2">
    <name type="scientific">Rhizophora mucronata</name>
    <name type="common">Asiatic mangrove</name>
    <dbReference type="NCBI Taxonomy" id="61149"/>
    <lineage>
        <taxon>Eukaryota</taxon>
        <taxon>Viridiplantae</taxon>
        <taxon>Streptophyta</taxon>
        <taxon>Embryophyta</taxon>
        <taxon>Tracheophyta</taxon>
        <taxon>Spermatophyta</taxon>
        <taxon>Magnoliopsida</taxon>
        <taxon>eudicotyledons</taxon>
        <taxon>Gunneridae</taxon>
        <taxon>Pentapetalae</taxon>
        <taxon>rosids</taxon>
        <taxon>fabids</taxon>
        <taxon>Malpighiales</taxon>
        <taxon>Rhizophoraceae</taxon>
        <taxon>Rhizophora</taxon>
    </lineage>
</organism>
<feature type="domain" description="Tf2-1-like SH3-like" evidence="1">
    <location>
        <begin position="18"/>
        <end position="81"/>
    </location>
</feature>
<dbReference type="InterPro" id="IPR056924">
    <property type="entry name" value="SH3_Tf2-1"/>
</dbReference>
<dbReference type="Pfam" id="PF24626">
    <property type="entry name" value="SH3_Tf2-1"/>
    <property type="match status" value="1"/>
</dbReference>
<name>A0A2P2QWZ6_RHIMU</name>
<proteinExistence type="predicted"/>
<dbReference type="PANTHER" id="PTHR46148:SF52">
    <property type="entry name" value="OS04G0603800 PROTEIN"/>
    <property type="match status" value="1"/>
</dbReference>
<sequence length="90" mass="10555">MKFFTDKHKIEQEFAIHDLVYLKLQPYYQMSVALRTNLKLTLKFYRPYRVLDRIGTVTYRLALPPNNSVHPVFHVSLLKKATGDHITAPP</sequence>
<accession>A0A2P2QWZ6</accession>
<reference evidence="2" key="1">
    <citation type="submission" date="2018-02" db="EMBL/GenBank/DDBJ databases">
        <title>Rhizophora mucronata_Transcriptome.</title>
        <authorList>
            <person name="Meera S.P."/>
            <person name="Sreeshan A."/>
            <person name="Augustine A."/>
        </authorList>
    </citation>
    <scope>NUCLEOTIDE SEQUENCE</scope>
    <source>
        <tissue evidence="2">Leaf</tissue>
    </source>
</reference>
<dbReference type="AlphaFoldDB" id="A0A2P2QWZ6"/>
<dbReference type="PANTHER" id="PTHR46148">
    <property type="entry name" value="CHROMO DOMAIN-CONTAINING PROTEIN"/>
    <property type="match status" value="1"/>
</dbReference>
<protein>
    <recommendedName>
        <fullName evidence="1">Tf2-1-like SH3-like domain-containing protein</fullName>
    </recommendedName>
</protein>
<evidence type="ECO:0000259" key="1">
    <source>
        <dbReference type="Pfam" id="PF24626"/>
    </source>
</evidence>
<evidence type="ECO:0000313" key="2">
    <source>
        <dbReference type="EMBL" id="MBX71526.1"/>
    </source>
</evidence>